<dbReference type="RefSeq" id="WP_188361762.1">
    <property type="nucleotide sequence ID" value="NZ_BMFG01000004.1"/>
</dbReference>
<sequence>MNLFYERMEHNELLWSFETNQTLCKSLAYMTTFKEYDNFKVEPKKHSIEVFNDQITVSLLLYVGFENEEYVANCNLKNFHIVSFQKVTKEMIEFKMFENEIKYINSKALFFTALSFTENDLCDSMKTLLDI</sequence>
<proteinExistence type="predicted"/>
<organism evidence="1 2">
    <name type="scientific">Flavobacterium orientale</name>
    <dbReference type="NCBI Taxonomy" id="1756020"/>
    <lineage>
        <taxon>Bacteria</taxon>
        <taxon>Pseudomonadati</taxon>
        <taxon>Bacteroidota</taxon>
        <taxon>Flavobacteriia</taxon>
        <taxon>Flavobacteriales</taxon>
        <taxon>Flavobacteriaceae</taxon>
        <taxon>Flavobacterium</taxon>
    </lineage>
</organism>
<gene>
    <name evidence="1" type="ORF">GCM10011343_13250</name>
</gene>
<keyword evidence="2" id="KW-1185">Reference proteome</keyword>
<comment type="caution">
    <text evidence="1">The sequence shown here is derived from an EMBL/GenBank/DDBJ whole genome shotgun (WGS) entry which is preliminary data.</text>
</comment>
<dbReference type="EMBL" id="BMFG01000004">
    <property type="protein sequence ID" value="GGD24423.1"/>
    <property type="molecule type" value="Genomic_DNA"/>
</dbReference>
<protein>
    <submittedName>
        <fullName evidence="1">Uncharacterized protein</fullName>
    </submittedName>
</protein>
<dbReference type="AlphaFoldDB" id="A0A916XZL8"/>
<evidence type="ECO:0000313" key="2">
    <source>
        <dbReference type="Proteomes" id="UP000625735"/>
    </source>
</evidence>
<evidence type="ECO:0000313" key="1">
    <source>
        <dbReference type="EMBL" id="GGD24423.1"/>
    </source>
</evidence>
<reference evidence="1" key="2">
    <citation type="submission" date="2020-09" db="EMBL/GenBank/DDBJ databases">
        <authorList>
            <person name="Sun Q."/>
            <person name="Zhou Y."/>
        </authorList>
    </citation>
    <scope>NUCLEOTIDE SEQUENCE</scope>
    <source>
        <strain evidence="1">CGMCC 1.12506</strain>
    </source>
</reference>
<dbReference type="Proteomes" id="UP000625735">
    <property type="component" value="Unassembled WGS sequence"/>
</dbReference>
<name>A0A916XZL8_9FLAO</name>
<accession>A0A916XZL8</accession>
<reference evidence="1" key="1">
    <citation type="journal article" date="2014" name="Int. J. Syst. Evol. Microbiol.">
        <title>Complete genome sequence of Corynebacterium casei LMG S-19264T (=DSM 44701T), isolated from a smear-ripened cheese.</title>
        <authorList>
            <consortium name="US DOE Joint Genome Institute (JGI-PGF)"/>
            <person name="Walter F."/>
            <person name="Albersmeier A."/>
            <person name="Kalinowski J."/>
            <person name="Ruckert C."/>
        </authorList>
    </citation>
    <scope>NUCLEOTIDE SEQUENCE</scope>
    <source>
        <strain evidence="1">CGMCC 1.12506</strain>
    </source>
</reference>